<dbReference type="Gene3D" id="3.40.50.2300">
    <property type="match status" value="2"/>
</dbReference>
<dbReference type="SMART" id="SM00448">
    <property type="entry name" value="REC"/>
    <property type="match status" value="2"/>
</dbReference>
<evidence type="ECO:0000259" key="11">
    <source>
        <dbReference type="PROSITE" id="PS50110"/>
    </source>
</evidence>
<dbReference type="GO" id="GO:0005524">
    <property type="term" value="F:ATP binding"/>
    <property type="evidence" value="ECO:0007669"/>
    <property type="project" value="UniProtKB-KW"/>
</dbReference>
<dbReference type="SMART" id="SM00388">
    <property type="entry name" value="HisKA"/>
    <property type="match status" value="1"/>
</dbReference>
<evidence type="ECO:0000256" key="4">
    <source>
        <dbReference type="ARBA" id="ARBA00022679"/>
    </source>
</evidence>
<sequence>MSVNPLKILIVDDDEGHRFLMKESLEGPIHNTDIAFSGTGEDCIFKLSKETYDVVIIDFNLSDMDGLEVLRDMNCKEYNIPVIMVTAFGDESIAVEAMKLGVCEYVVKSEDYLRRLSTIVIRVVQEYKLRKEKKGVEEKLKESELRYKALINNMIDVVFTADKDLNILSINLACERVFEYPKEFAPKLNLYDLIHEEDKEKIVDCFKGSFASKREFIEGYEFRINTGRGNIKDVQMNAKMDYAKDGDAMRIEGVIRDVTDRKEFEHKLFQIDKLNALGLQSSGIAHEFNNILGIILGYLDILRMQLGDTNVRVSDTLKVIETAARDGAIIVDKVQQFSKIRKEYEGVERIDLINVVNEALEFTMPRWKTEAQSKGVEYEIVKNNLTTSKYFVKCKPSEIREVIVNILNNSVDAIPHGGRIDLSAQSEDDRAVISISDNGMGMSEEVKDKIFDPFFTTKGVRGTGLGMSVSYSVVTRYGGEIVIDSCLGEGTTIHIKLPLCSEEVTKRKVEKEVVSDYRANILVIEDEEVILDMMKVILEARGHNVFIAKDSSDGVKMYENNLYDIVLCDLAMPKLNGWKVARFIKEYDAIRKKSKTPVVLITGYELDMESLDYKKEGVDYILNKPVEFKKLHRIISDYSTANVKE</sequence>
<accession>A0A1E3XEY3</accession>
<dbReference type="InterPro" id="IPR000700">
    <property type="entry name" value="PAS-assoc_C"/>
</dbReference>
<dbReference type="Gene3D" id="3.30.450.20">
    <property type="entry name" value="PAS domain"/>
    <property type="match status" value="1"/>
</dbReference>
<dbReference type="Gene3D" id="1.10.287.130">
    <property type="match status" value="1"/>
</dbReference>
<evidence type="ECO:0000256" key="7">
    <source>
        <dbReference type="ARBA" id="ARBA00022840"/>
    </source>
</evidence>
<dbReference type="SMART" id="SM00091">
    <property type="entry name" value="PAS"/>
    <property type="match status" value="1"/>
</dbReference>
<feature type="domain" description="Response regulatory" evidence="11">
    <location>
        <begin position="520"/>
        <end position="639"/>
    </location>
</feature>
<dbReference type="PROSITE" id="PS50112">
    <property type="entry name" value="PAS"/>
    <property type="match status" value="1"/>
</dbReference>
<evidence type="ECO:0000256" key="5">
    <source>
        <dbReference type="ARBA" id="ARBA00022741"/>
    </source>
</evidence>
<evidence type="ECO:0000256" key="6">
    <source>
        <dbReference type="ARBA" id="ARBA00022777"/>
    </source>
</evidence>
<evidence type="ECO:0000256" key="2">
    <source>
        <dbReference type="ARBA" id="ARBA00012438"/>
    </source>
</evidence>
<dbReference type="InterPro" id="IPR000014">
    <property type="entry name" value="PAS"/>
</dbReference>
<organism evidence="14 15">
    <name type="scientific">Candidatus Scalindua rubra</name>
    <dbReference type="NCBI Taxonomy" id="1872076"/>
    <lineage>
        <taxon>Bacteria</taxon>
        <taxon>Pseudomonadati</taxon>
        <taxon>Planctomycetota</taxon>
        <taxon>Candidatus Brocadiia</taxon>
        <taxon>Candidatus Brocadiales</taxon>
        <taxon>Candidatus Scalinduaceae</taxon>
        <taxon>Candidatus Scalindua</taxon>
    </lineage>
</organism>
<keyword evidence="6 14" id="KW-0418">Kinase</keyword>
<keyword evidence="7" id="KW-0067">ATP-binding</keyword>
<feature type="domain" description="PAC" evidence="13">
    <location>
        <begin position="218"/>
        <end position="270"/>
    </location>
</feature>
<dbReference type="Gene3D" id="3.30.565.10">
    <property type="entry name" value="Histidine kinase-like ATPase, C-terminal domain"/>
    <property type="match status" value="1"/>
</dbReference>
<dbReference type="GO" id="GO:0006355">
    <property type="term" value="P:regulation of DNA-templated transcription"/>
    <property type="evidence" value="ECO:0007669"/>
    <property type="project" value="InterPro"/>
</dbReference>
<dbReference type="InterPro" id="IPR011006">
    <property type="entry name" value="CheY-like_superfamily"/>
</dbReference>
<name>A0A1E3XEY3_9BACT</name>
<evidence type="ECO:0000256" key="3">
    <source>
        <dbReference type="ARBA" id="ARBA00022553"/>
    </source>
</evidence>
<feature type="modified residue" description="4-aspartylphosphate" evidence="9">
    <location>
        <position position="58"/>
    </location>
</feature>
<reference evidence="14 15" key="1">
    <citation type="submission" date="2016-07" db="EMBL/GenBank/DDBJ databases">
        <title>Draft genome of Scalindua rubra, obtained from a brine-seawater interface in the Red Sea, sheds light on salt adaptation in anammox bacteria.</title>
        <authorList>
            <person name="Speth D.R."/>
            <person name="Lagkouvardos I."/>
            <person name="Wang Y."/>
            <person name="Qian P.-Y."/>
            <person name="Dutilh B.E."/>
            <person name="Jetten M.S."/>
        </authorList>
    </citation>
    <scope>NUCLEOTIDE SEQUENCE [LARGE SCALE GENOMIC DNA]</scope>
    <source>
        <strain evidence="14">BSI-1</strain>
    </source>
</reference>
<dbReference type="InterPro" id="IPR003661">
    <property type="entry name" value="HisK_dim/P_dom"/>
</dbReference>
<evidence type="ECO:0000313" key="14">
    <source>
        <dbReference type="EMBL" id="ODS34193.1"/>
    </source>
</evidence>
<evidence type="ECO:0000259" key="12">
    <source>
        <dbReference type="PROSITE" id="PS50112"/>
    </source>
</evidence>
<dbReference type="SUPFAM" id="SSF55874">
    <property type="entry name" value="ATPase domain of HSP90 chaperone/DNA topoisomerase II/histidine kinase"/>
    <property type="match status" value="1"/>
</dbReference>
<dbReference type="InterPro" id="IPR005467">
    <property type="entry name" value="His_kinase_dom"/>
</dbReference>
<dbReference type="EC" id="2.7.13.3" evidence="2"/>
<protein>
    <recommendedName>
        <fullName evidence="2">histidine kinase</fullName>
        <ecNumber evidence="2">2.7.13.3</ecNumber>
    </recommendedName>
</protein>
<comment type="caution">
    <text evidence="14">The sequence shown here is derived from an EMBL/GenBank/DDBJ whole genome shotgun (WGS) entry which is preliminary data.</text>
</comment>
<dbReference type="PROSITE" id="PS50109">
    <property type="entry name" value="HIS_KIN"/>
    <property type="match status" value="1"/>
</dbReference>
<dbReference type="PRINTS" id="PR00344">
    <property type="entry name" value="BCTRLSENSOR"/>
</dbReference>
<feature type="domain" description="Histidine kinase" evidence="10">
    <location>
        <begin position="283"/>
        <end position="501"/>
    </location>
</feature>
<feature type="domain" description="PAS" evidence="12">
    <location>
        <begin position="143"/>
        <end position="213"/>
    </location>
</feature>
<dbReference type="InterPro" id="IPR004358">
    <property type="entry name" value="Sig_transdc_His_kin-like_C"/>
</dbReference>
<dbReference type="InterPro" id="IPR035965">
    <property type="entry name" value="PAS-like_dom_sf"/>
</dbReference>
<dbReference type="InterPro" id="IPR036890">
    <property type="entry name" value="HATPase_C_sf"/>
</dbReference>
<dbReference type="Pfam" id="PF00072">
    <property type="entry name" value="Response_reg"/>
    <property type="match status" value="2"/>
</dbReference>
<dbReference type="SUPFAM" id="SSF55785">
    <property type="entry name" value="PYP-like sensor domain (PAS domain)"/>
    <property type="match status" value="1"/>
</dbReference>
<dbReference type="InterPro" id="IPR001789">
    <property type="entry name" value="Sig_transdc_resp-reg_receiver"/>
</dbReference>
<evidence type="ECO:0000259" key="10">
    <source>
        <dbReference type="PROSITE" id="PS50109"/>
    </source>
</evidence>
<evidence type="ECO:0000256" key="8">
    <source>
        <dbReference type="ARBA" id="ARBA00023012"/>
    </source>
</evidence>
<dbReference type="CDD" id="cd00130">
    <property type="entry name" value="PAS"/>
    <property type="match status" value="1"/>
</dbReference>
<dbReference type="EMBL" id="MAYW01000011">
    <property type="protein sequence ID" value="ODS34193.1"/>
    <property type="molecule type" value="Genomic_DNA"/>
</dbReference>
<gene>
    <name evidence="14" type="ORF">SCARUB_00669</name>
</gene>
<proteinExistence type="predicted"/>
<dbReference type="Proteomes" id="UP000094056">
    <property type="component" value="Unassembled WGS sequence"/>
</dbReference>
<dbReference type="PANTHER" id="PTHR43065">
    <property type="entry name" value="SENSOR HISTIDINE KINASE"/>
    <property type="match status" value="1"/>
</dbReference>
<dbReference type="AlphaFoldDB" id="A0A1E3XEY3"/>
<comment type="catalytic activity">
    <reaction evidence="1">
        <text>ATP + protein L-histidine = ADP + protein N-phospho-L-histidine.</text>
        <dbReference type="EC" id="2.7.13.3"/>
    </reaction>
</comment>
<feature type="modified residue" description="4-aspartylphosphate" evidence="9">
    <location>
        <position position="569"/>
    </location>
</feature>
<dbReference type="PROSITE" id="PS50110">
    <property type="entry name" value="RESPONSE_REGULATORY"/>
    <property type="match status" value="2"/>
</dbReference>
<dbReference type="PANTHER" id="PTHR43065:SF46">
    <property type="entry name" value="C4-DICARBOXYLATE TRANSPORT SENSOR PROTEIN DCTB"/>
    <property type="match status" value="1"/>
</dbReference>
<dbReference type="InterPro" id="IPR003594">
    <property type="entry name" value="HATPase_dom"/>
</dbReference>
<dbReference type="CDD" id="cd00082">
    <property type="entry name" value="HisKA"/>
    <property type="match status" value="1"/>
</dbReference>
<dbReference type="InterPro" id="IPR036097">
    <property type="entry name" value="HisK_dim/P_sf"/>
</dbReference>
<dbReference type="PROSITE" id="PS50113">
    <property type="entry name" value="PAC"/>
    <property type="match status" value="1"/>
</dbReference>
<keyword evidence="3 9" id="KW-0597">Phosphoprotein</keyword>
<keyword evidence="8" id="KW-0902">Two-component regulatory system</keyword>
<dbReference type="CDD" id="cd00156">
    <property type="entry name" value="REC"/>
    <property type="match status" value="1"/>
</dbReference>
<dbReference type="SUPFAM" id="SSF47384">
    <property type="entry name" value="Homodimeric domain of signal transducing histidine kinase"/>
    <property type="match status" value="1"/>
</dbReference>
<dbReference type="GO" id="GO:0000155">
    <property type="term" value="F:phosphorelay sensor kinase activity"/>
    <property type="evidence" value="ECO:0007669"/>
    <property type="project" value="InterPro"/>
</dbReference>
<evidence type="ECO:0000256" key="9">
    <source>
        <dbReference type="PROSITE-ProRule" id="PRU00169"/>
    </source>
</evidence>
<dbReference type="NCBIfam" id="TIGR00229">
    <property type="entry name" value="sensory_box"/>
    <property type="match status" value="1"/>
</dbReference>
<keyword evidence="5" id="KW-0547">Nucleotide-binding</keyword>
<dbReference type="Pfam" id="PF00512">
    <property type="entry name" value="HisKA"/>
    <property type="match status" value="1"/>
</dbReference>
<feature type="domain" description="Response regulatory" evidence="11">
    <location>
        <begin position="7"/>
        <end position="123"/>
    </location>
</feature>
<dbReference type="Pfam" id="PF00989">
    <property type="entry name" value="PAS"/>
    <property type="match status" value="1"/>
</dbReference>
<dbReference type="InterPro" id="IPR013767">
    <property type="entry name" value="PAS_fold"/>
</dbReference>
<evidence type="ECO:0000259" key="13">
    <source>
        <dbReference type="PROSITE" id="PS50113"/>
    </source>
</evidence>
<dbReference type="SUPFAM" id="SSF52172">
    <property type="entry name" value="CheY-like"/>
    <property type="match status" value="2"/>
</dbReference>
<evidence type="ECO:0000256" key="1">
    <source>
        <dbReference type="ARBA" id="ARBA00000085"/>
    </source>
</evidence>
<evidence type="ECO:0000313" key="15">
    <source>
        <dbReference type="Proteomes" id="UP000094056"/>
    </source>
</evidence>
<dbReference type="SMART" id="SM00387">
    <property type="entry name" value="HATPase_c"/>
    <property type="match status" value="1"/>
</dbReference>
<keyword evidence="4" id="KW-0808">Transferase</keyword>
<dbReference type="Pfam" id="PF02518">
    <property type="entry name" value="HATPase_c"/>
    <property type="match status" value="1"/>
</dbReference>